<keyword evidence="2" id="KW-1185">Reference proteome</keyword>
<comment type="caution">
    <text evidence="1">The sequence shown here is derived from an EMBL/GenBank/DDBJ whole genome shotgun (WGS) entry which is preliminary data.</text>
</comment>
<accession>A0A5A7PP45</accession>
<proteinExistence type="predicted"/>
<dbReference type="AlphaFoldDB" id="A0A5A7PP45"/>
<evidence type="ECO:0000313" key="2">
    <source>
        <dbReference type="Proteomes" id="UP000325081"/>
    </source>
</evidence>
<dbReference type="GO" id="GO:0005524">
    <property type="term" value="F:ATP binding"/>
    <property type="evidence" value="ECO:0007669"/>
    <property type="project" value="UniProtKB-KW"/>
</dbReference>
<evidence type="ECO:0000313" key="1">
    <source>
        <dbReference type="EMBL" id="GER34408.1"/>
    </source>
</evidence>
<keyword evidence="1" id="KW-0547">Nucleotide-binding</keyword>
<dbReference type="Proteomes" id="UP000325081">
    <property type="component" value="Unassembled WGS sequence"/>
</dbReference>
<organism evidence="1 2">
    <name type="scientific">Striga asiatica</name>
    <name type="common">Asiatic witchweed</name>
    <name type="synonym">Buchnera asiatica</name>
    <dbReference type="NCBI Taxonomy" id="4170"/>
    <lineage>
        <taxon>Eukaryota</taxon>
        <taxon>Viridiplantae</taxon>
        <taxon>Streptophyta</taxon>
        <taxon>Embryophyta</taxon>
        <taxon>Tracheophyta</taxon>
        <taxon>Spermatophyta</taxon>
        <taxon>Magnoliopsida</taxon>
        <taxon>eudicotyledons</taxon>
        <taxon>Gunneridae</taxon>
        <taxon>Pentapetalae</taxon>
        <taxon>asterids</taxon>
        <taxon>lamiids</taxon>
        <taxon>Lamiales</taxon>
        <taxon>Orobanchaceae</taxon>
        <taxon>Buchnereae</taxon>
        <taxon>Striga</taxon>
    </lineage>
</organism>
<reference evidence="2" key="1">
    <citation type="journal article" date="2019" name="Curr. Biol.">
        <title>Genome Sequence of Striga asiatica Provides Insight into the Evolution of Plant Parasitism.</title>
        <authorList>
            <person name="Yoshida S."/>
            <person name="Kim S."/>
            <person name="Wafula E.K."/>
            <person name="Tanskanen J."/>
            <person name="Kim Y.M."/>
            <person name="Honaas L."/>
            <person name="Yang Z."/>
            <person name="Spallek T."/>
            <person name="Conn C.E."/>
            <person name="Ichihashi Y."/>
            <person name="Cheong K."/>
            <person name="Cui S."/>
            <person name="Der J.P."/>
            <person name="Gundlach H."/>
            <person name="Jiao Y."/>
            <person name="Hori C."/>
            <person name="Ishida J.K."/>
            <person name="Kasahara H."/>
            <person name="Kiba T."/>
            <person name="Kim M.S."/>
            <person name="Koo N."/>
            <person name="Laohavisit A."/>
            <person name="Lee Y.H."/>
            <person name="Lumba S."/>
            <person name="McCourt P."/>
            <person name="Mortimer J.C."/>
            <person name="Mutuku J.M."/>
            <person name="Nomura T."/>
            <person name="Sasaki-Sekimoto Y."/>
            <person name="Seto Y."/>
            <person name="Wang Y."/>
            <person name="Wakatake T."/>
            <person name="Sakakibara H."/>
            <person name="Demura T."/>
            <person name="Yamaguchi S."/>
            <person name="Yoneyama K."/>
            <person name="Manabe R.I."/>
            <person name="Nelson D.C."/>
            <person name="Schulman A.H."/>
            <person name="Timko M.P."/>
            <person name="dePamphilis C.W."/>
            <person name="Choi D."/>
            <person name="Shirasu K."/>
        </authorList>
    </citation>
    <scope>NUCLEOTIDE SEQUENCE [LARGE SCALE GENOMIC DNA]</scope>
    <source>
        <strain evidence="2">cv. UVA1</strain>
    </source>
</reference>
<name>A0A5A7PP45_STRAF</name>
<dbReference type="EMBL" id="BKCP01004883">
    <property type="protein sequence ID" value="GER34408.1"/>
    <property type="molecule type" value="Genomic_DNA"/>
</dbReference>
<keyword evidence="1" id="KW-0067">ATP-binding</keyword>
<feature type="non-terminal residue" evidence="1">
    <location>
        <position position="145"/>
    </location>
</feature>
<gene>
    <name evidence="1" type="ORF">STAS_10628</name>
</gene>
<protein>
    <submittedName>
        <fullName evidence="1">ATP-binding cassette sub-family D member 2</fullName>
    </submittedName>
</protein>
<sequence>MNYQNTKKMELTMGKDVTKQIVKSMEKLHVMCFIKHYESTYHTVLKLYIVDIMDNEKNVPERKISEKGAVISSSDKVQCSQFFSPCLKIVLQSLATEISRALCRQAAPHSHMFPNYRANQPLRLQQKLMQALQRKFGPKRTSACN</sequence>